<feature type="region of interest" description="Disordered" evidence="6">
    <location>
        <begin position="106"/>
        <end position="214"/>
    </location>
</feature>
<keyword evidence="4" id="KW-0804">Transcription</keyword>
<keyword evidence="2" id="KW-0805">Transcription regulation</keyword>
<feature type="domain" description="MBD" evidence="7">
    <location>
        <begin position="316"/>
        <end position="397"/>
    </location>
</feature>
<dbReference type="InterPro" id="IPR016177">
    <property type="entry name" value="DNA-bd_dom_sf"/>
</dbReference>
<evidence type="ECO:0000256" key="1">
    <source>
        <dbReference type="ARBA" id="ARBA00004123"/>
    </source>
</evidence>
<dbReference type="SUPFAM" id="SSF54171">
    <property type="entry name" value="DNA-binding domain"/>
    <property type="match status" value="2"/>
</dbReference>
<evidence type="ECO:0000256" key="6">
    <source>
        <dbReference type="SAM" id="MobiDB-lite"/>
    </source>
</evidence>
<accession>A0ABR2EK51</accession>
<gene>
    <name evidence="8" type="ORF">V6N12_048844</name>
</gene>
<evidence type="ECO:0000256" key="5">
    <source>
        <dbReference type="ARBA" id="ARBA00023242"/>
    </source>
</evidence>
<comment type="subcellular location">
    <subcellularLocation>
        <location evidence="1">Nucleus</location>
    </subcellularLocation>
</comment>
<comment type="caution">
    <text evidence="8">The sequence shown here is derived from an EMBL/GenBank/DDBJ whole genome shotgun (WGS) entry which is preliminary data.</text>
</comment>
<dbReference type="PANTHER" id="PTHR12396">
    <property type="entry name" value="METHYL-CPG BINDING PROTEIN, MBD"/>
    <property type="match status" value="1"/>
</dbReference>
<evidence type="ECO:0000313" key="9">
    <source>
        <dbReference type="Proteomes" id="UP001472677"/>
    </source>
</evidence>
<dbReference type="PROSITE" id="PS50982">
    <property type="entry name" value="MBD"/>
    <property type="match status" value="2"/>
</dbReference>
<feature type="compositionally biased region" description="Polar residues" evidence="6">
    <location>
        <begin position="136"/>
        <end position="151"/>
    </location>
</feature>
<feature type="region of interest" description="Disordered" evidence="6">
    <location>
        <begin position="367"/>
        <end position="400"/>
    </location>
</feature>
<keyword evidence="5" id="KW-0539">Nucleus</keyword>
<reference evidence="8 9" key="1">
    <citation type="journal article" date="2024" name="G3 (Bethesda)">
        <title>Genome assembly of Hibiscus sabdariffa L. provides insights into metabolisms of medicinal natural products.</title>
        <authorList>
            <person name="Kim T."/>
        </authorList>
    </citation>
    <scope>NUCLEOTIDE SEQUENCE [LARGE SCALE GENOMIC DNA]</scope>
    <source>
        <strain evidence="8">TK-2024</strain>
        <tissue evidence="8">Old leaves</tissue>
    </source>
</reference>
<dbReference type="Proteomes" id="UP001472677">
    <property type="component" value="Unassembled WGS sequence"/>
</dbReference>
<organism evidence="8 9">
    <name type="scientific">Hibiscus sabdariffa</name>
    <name type="common">roselle</name>
    <dbReference type="NCBI Taxonomy" id="183260"/>
    <lineage>
        <taxon>Eukaryota</taxon>
        <taxon>Viridiplantae</taxon>
        <taxon>Streptophyta</taxon>
        <taxon>Embryophyta</taxon>
        <taxon>Tracheophyta</taxon>
        <taxon>Spermatophyta</taxon>
        <taxon>Magnoliopsida</taxon>
        <taxon>eudicotyledons</taxon>
        <taxon>Gunneridae</taxon>
        <taxon>Pentapetalae</taxon>
        <taxon>rosids</taxon>
        <taxon>malvids</taxon>
        <taxon>Malvales</taxon>
        <taxon>Malvaceae</taxon>
        <taxon>Malvoideae</taxon>
        <taxon>Hibiscus</taxon>
    </lineage>
</organism>
<dbReference type="InterPro" id="IPR001739">
    <property type="entry name" value="Methyl_CpG_DNA-bd"/>
</dbReference>
<feature type="domain" description="MBD" evidence="7">
    <location>
        <begin position="57"/>
        <end position="136"/>
    </location>
</feature>
<keyword evidence="9" id="KW-1185">Reference proteome</keyword>
<dbReference type="PANTHER" id="PTHR12396:SF38">
    <property type="entry name" value="METHYL-CPG-BINDING DOMAIN-CONTAINING PROTEIN 7"/>
    <property type="match status" value="1"/>
</dbReference>
<proteinExistence type="predicted"/>
<evidence type="ECO:0000313" key="8">
    <source>
        <dbReference type="EMBL" id="KAK8561784.1"/>
    </source>
</evidence>
<keyword evidence="3" id="KW-0238">DNA-binding</keyword>
<dbReference type="EMBL" id="JBBPBM010000013">
    <property type="protein sequence ID" value="KAK8561784.1"/>
    <property type="molecule type" value="Genomic_DNA"/>
</dbReference>
<evidence type="ECO:0000256" key="4">
    <source>
        <dbReference type="ARBA" id="ARBA00023163"/>
    </source>
</evidence>
<evidence type="ECO:0000256" key="2">
    <source>
        <dbReference type="ARBA" id="ARBA00023015"/>
    </source>
</evidence>
<feature type="compositionally biased region" description="Basic and acidic residues" evidence="6">
    <location>
        <begin position="367"/>
        <end position="376"/>
    </location>
</feature>
<evidence type="ECO:0000256" key="3">
    <source>
        <dbReference type="ARBA" id="ARBA00023125"/>
    </source>
</evidence>
<sequence>MERITDSIVGSKESDVKLEVEENVELCPKSEERLPRIEEDEQVITEAEPLAWRPPAPDHVDGKIFGLPEGWIVERRPRTSLKYLGKVEKFYYEPGTERQFRSWKAAQKHLNELKAMQNNQQPPRPQPENDQKQDQELSQPQPENDYDQASGQKREHKPVTLELGDEFEPGARSRFRRLKDVHKYMRARKGKQNNQQPHQSQPENNREQVSGQKHERTAIIVHGEQQPKVSHENSAENSNDNRCRKLKQASGIEFRIPNLPKQDLILVPKESNVELEFEENVETCRKMEEDEQVITEAEPLSWMPPADHVHSQAQHPLLIDGRIFKLPEGWLVEQRPRTSLKYIGKVDKFYYEPGTKRQFRSWKAAQEHVNELKGKQNDQQPPRPQPENDYDQASGPKHEHKPVTLELGDEFETRGHLVFECLSSNYIWGEIMRLCNISRGVLRWDQEVVGLSG</sequence>
<feature type="compositionally biased region" description="Basic residues" evidence="6">
    <location>
        <begin position="173"/>
        <end position="191"/>
    </location>
</feature>
<dbReference type="Gene3D" id="3.30.890.10">
    <property type="entry name" value="Methyl-cpg-binding Protein 2, Chain A"/>
    <property type="match status" value="2"/>
</dbReference>
<evidence type="ECO:0000259" key="7">
    <source>
        <dbReference type="PROSITE" id="PS50982"/>
    </source>
</evidence>
<feature type="compositionally biased region" description="Polar residues" evidence="6">
    <location>
        <begin position="192"/>
        <end position="211"/>
    </location>
</feature>
<name>A0ABR2EK51_9ROSI</name>
<protein>
    <recommendedName>
        <fullName evidence="7">MBD domain-containing protein</fullName>
    </recommendedName>
</protein>